<dbReference type="InterPro" id="IPR007396">
    <property type="entry name" value="TR_PAI2-type"/>
</dbReference>
<comment type="caution">
    <text evidence="1">The sequence shown here is derived from an EMBL/GenBank/DDBJ whole genome shotgun (WGS) entry which is preliminary data.</text>
</comment>
<dbReference type="SUPFAM" id="SSF50475">
    <property type="entry name" value="FMN-binding split barrel"/>
    <property type="match status" value="1"/>
</dbReference>
<accession>A0A255XLU5</accession>
<evidence type="ECO:0008006" key="3">
    <source>
        <dbReference type="Google" id="ProtNLM"/>
    </source>
</evidence>
<evidence type="ECO:0000313" key="2">
    <source>
        <dbReference type="Proteomes" id="UP000216361"/>
    </source>
</evidence>
<dbReference type="EMBL" id="NOXS01000034">
    <property type="protein sequence ID" value="OYQ17364.1"/>
    <property type="molecule type" value="Genomic_DNA"/>
</dbReference>
<protein>
    <recommendedName>
        <fullName evidence="3">Transcriptional regulator</fullName>
    </recommendedName>
</protein>
<dbReference type="PIRSF" id="PIRSF010372">
    <property type="entry name" value="PaiB"/>
    <property type="match status" value="1"/>
</dbReference>
<dbReference type="OrthoDB" id="9794948at2"/>
<gene>
    <name evidence="1" type="ORF">CHR90_15490</name>
</gene>
<dbReference type="PANTHER" id="PTHR35802:SF1">
    <property type="entry name" value="PROTEASE SYNTHASE AND SPORULATION PROTEIN PAI 2"/>
    <property type="match status" value="1"/>
</dbReference>
<dbReference type="RefSeq" id="WP_094410021.1">
    <property type="nucleotide sequence ID" value="NZ_BMJZ01000005.1"/>
</dbReference>
<sequence>MYIPPAFAETDRAALHAFIAAHPFALLTTADPAGGAPLVTGLPLILAPEEGAHGTLYGHFAKPNPQGAAVFTAPSRIIFQGPDGYISPGWYPTKQEHGKAVPTWNYQLVDVTGTAEAITDPAAMRALLVRLTDKFESHRAERWQVSDAPESYIAAMLKGITAFKLPIATLAGKWKLSQNRPAEDRLGVIAGLRADGAEALADVTPVP</sequence>
<reference evidence="1 2" key="1">
    <citation type="submission" date="2017-07" db="EMBL/GenBank/DDBJ databases">
        <title>Elstera cyanobacteriorum sp. nov., a novel bacterium isolated from cyanobacterial aggregates in a eutrophic lake.</title>
        <authorList>
            <person name="Cai H."/>
        </authorList>
    </citation>
    <scope>NUCLEOTIDE SEQUENCE [LARGE SCALE GENOMIC DNA]</scope>
    <source>
        <strain evidence="1 2">TH019</strain>
    </source>
</reference>
<keyword evidence="2" id="KW-1185">Reference proteome</keyword>
<dbReference type="AlphaFoldDB" id="A0A255XLU5"/>
<evidence type="ECO:0000313" key="1">
    <source>
        <dbReference type="EMBL" id="OYQ17364.1"/>
    </source>
</evidence>
<dbReference type="Pfam" id="PF04299">
    <property type="entry name" value="FMN_bind_2"/>
    <property type="match status" value="1"/>
</dbReference>
<dbReference type="InterPro" id="IPR012349">
    <property type="entry name" value="Split_barrel_FMN-bd"/>
</dbReference>
<name>A0A255XLU5_9PROT</name>
<organism evidence="1 2">
    <name type="scientific">Elstera cyanobacteriorum</name>
    <dbReference type="NCBI Taxonomy" id="2022747"/>
    <lineage>
        <taxon>Bacteria</taxon>
        <taxon>Pseudomonadati</taxon>
        <taxon>Pseudomonadota</taxon>
        <taxon>Alphaproteobacteria</taxon>
        <taxon>Rhodospirillales</taxon>
        <taxon>Rhodospirillaceae</taxon>
        <taxon>Elstera</taxon>
    </lineage>
</organism>
<proteinExistence type="predicted"/>
<dbReference type="PANTHER" id="PTHR35802">
    <property type="entry name" value="PROTEASE SYNTHASE AND SPORULATION PROTEIN PAI 2"/>
    <property type="match status" value="1"/>
</dbReference>
<dbReference type="Gene3D" id="2.30.110.10">
    <property type="entry name" value="Electron Transport, Fmn-binding Protein, Chain A"/>
    <property type="match status" value="1"/>
</dbReference>
<dbReference type="Proteomes" id="UP000216361">
    <property type="component" value="Unassembled WGS sequence"/>
</dbReference>